<dbReference type="InterPro" id="IPR051809">
    <property type="entry name" value="Plant_receptor-like_S/T_kinase"/>
</dbReference>
<dbReference type="GO" id="GO:0005524">
    <property type="term" value="F:ATP binding"/>
    <property type="evidence" value="ECO:0007669"/>
    <property type="project" value="UniProtKB-UniRule"/>
</dbReference>
<dbReference type="FunFam" id="3.80.10.10:FF:001158">
    <property type="entry name" value="Leucine-rich repeat protein kinase family protein"/>
    <property type="match status" value="1"/>
</dbReference>
<dbReference type="PANTHER" id="PTHR27008:SF481">
    <property type="entry name" value="PROTEIN KINASE DOMAIN-CONTAINING PROTEIN"/>
    <property type="match status" value="1"/>
</dbReference>
<keyword evidence="5" id="KW-1003">Cell membrane</keyword>
<dbReference type="Pfam" id="PF00560">
    <property type="entry name" value="LRR_1"/>
    <property type="match status" value="6"/>
</dbReference>
<evidence type="ECO:0000256" key="11">
    <source>
        <dbReference type="ARBA" id="ARBA00022729"/>
    </source>
</evidence>
<dbReference type="InterPro" id="IPR000719">
    <property type="entry name" value="Prot_kinase_dom"/>
</dbReference>
<keyword evidence="11 28" id="KW-0732">Signal</keyword>
<keyword evidence="17 27" id="KW-0472">Membrane</keyword>
<comment type="subcellular location">
    <subcellularLocation>
        <location evidence="1">Cell membrane</location>
        <topology evidence="1">Single-pass membrane protein</topology>
    </subcellularLocation>
    <subcellularLocation>
        <location evidence="2">Endoplasmic reticulum membrane</location>
        <topology evidence="2">Single-pass membrane protein</topology>
    </subcellularLocation>
</comment>
<evidence type="ECO:0000256" key="6">
    <source>
        <dbReference type="ARBA" id="ARBA00022527"/>
    </source>
</evidence>
<evidence type="ECO:0000256" key="5">
    <source>
        <dbReference type="ARBA" id="ARBA00022475"/>
    </source>
</evidence>
<evidence type="ECO:0000313" key="31">
    <source>
        <dbReference type="Proteomes" id="UP000019116"/>
    </source>
</evidence>
<evidence type="ECO:0000313" key="30">
    <source>
        <dbReference type="EnsemblPlants" id="TraesCS4A02G379800.1"/>
    </source>
</evidence>
<evidence type="ECO:0000256" key="17">
    <source>
        <dbReference type="ARBA" id="ARBA00023136"/>
    </source>
</evidence>
<dbReference type="Gene3D" id="3.30.200.20">
    <property type="entry name" value="Phosphorylase Kinase, domain 1"/>
    <property type="match status" value="1"/>
</dbReference>
<dbReference type="Pfam" id="PF00069">
    <property type="entry name" value="Pkinase"/>
    <property type="match status" value="1"/>
</dbReference>
<evidence type="ECO:0000256" key="2">
    <source>
        <dbReference type="ARBA" id="ARBA00004389"/>
    </source>
</evidence>
<comment type="similarity">
    <text evidence="3">Belongs to the protein kinase superfamily. Ser/Thr protein kinase family.</text>
</comment>
<dbReference type="Pfam" id="PF23598">
    <property type="entry name" value="LRR_14"/>
    <property type="match status" value="1"/>
</dbReference>
<dbReference type="FunFam" id="3.30.200.20:FF:000432">
    <property type="entry name" value="LRR receptor-like serine/threonine-protein kinase EFR"/>
    <property type="match status" value="1"/>
</dbReference>
<feature type="domain" description="Protein kinase" evidence="29">
    <location>
        <begin position="723"/>
        <end position="1025"/>
    </location>
</feature>
<keyword evidence="13 25" id="KW-0547">Nucleotide-binding</keyword>
<reference evidence="30" key="2">
    <citation type="submission" date="2018-10" db="UniProtKB">
        <authorList>
            <consortium name="EnsemblPlants"/>
        </authorList>
    </citation>
    <scope>IDENTIFICATION</scope>
</reference>
<dbReference type="FunFam" id="3.80.10.10:FF:000233">
    <property type="entry name" value="Leucine-rich repeat receptor-like protein kinase TDR"/>
    <property type="match status" value="1"/>
</dbReference>
<comment type="function">
    <text evidence="23">The processed protein kinase Xa21 chain released by protein cleavage after X.oryzae pv. oryzae protein Ax21 detection translocates into the nucleus where it can bind and regulate WRKY62, a transcription factor. Confers resistance to the bacterial pathogen X.oryzae pv. oryzae (Xoo).</text>
</comment>
<dbReference type="Proteomes" id="UP000019116">
    <property type="component" value="Chromosome 4A"/>
</dbReference>
<dbReference type="EnsemblPlants" id="TraesCS4A02G379800.1">
    <property type="protein sequence ID" value="TraesCS4A02G379800.1"/>
    <property type="gene ID" value="TraesCS4A02G379800"/>
</dbReference>
<evidence type="ECO:0000256" key="1">
    <source>
        <dbReference type="ARBA" id="ARBA00004162"/>
    </source>
</evidence>
<evidence type="ECO:0000256" key="23">
    <source>
        <dbReference type="ARBA" id="ARBA00056628"/>
    </source>
</evidence>
<dbReference type="FunFam" id="3.80.10.10:FF:000275">
    <property type="entry name" value="Leucine-rich repeat receptor-like protein kinase"/>
    <property type="match status" value="1"/>
</dbReference>
<evidence type="ECO:0000256" key="8">
    <source>
        <dbReference type="ARBA" id="ARBA00022614"/>
    </source>
</evidence>
<dbReference type="Gene3D" id="3.80.10.10">
    <property type="entry name" value="Ribonuclease Inhibitor"/>
    <property type="match status" value="3"/>
</dbReference>
<keyword evidence="16 27" id="KW-1133">Transmembrane helix</keyword>
<keyword evidence="7" id="KW-0597">Phosphoprotein</keyword>
<dbReference type="InterPro" id="IPR017441">
    <property type="entry name" value="Protein_kinase_ATP_BS"/>
</dbReference>
<keyword evidence="18" id="KW-0675">Receptor</keyword>
<dbReference type="PANTHER" id="PTHR27008">
    <property type="entry name" value="OS04G0122200 PROTEIN"/>
    <property type="match status" value="1"/>
</dbReference>
<feature type="transmembrane region" description="Helical" evidence="27">
    <location>
        <begin position="664"/>
        <end position="687"/>
    </location>
</feature>
<evidence type="ECO:0000256" key="12">
    <source>
        <dbReference type="ARBA" id="ARBA00022737"/>
    </source>
</evidence>
<feature type="chain" id="PRO_5043175214" description="Receptor kinase-like protein Xa21" evidence="28">
    <location>
        <begin position="19"/>
        <end position="1057"/>
    </location>
</feature>
<dbReference type="InterPro" id="IPR032675">
    <property type="entry name" value="LRR_dom_sf"/>
</dbReference>
<name>A0A3B6I0E6_WHEAT</name>
<evidence type="ECO:0000256" key="27">
    <source>
        <dbReference type="SAM" id="Phobius"/>
    </source>
</evidence>
<evidence type="ECO:0000256" key="21">
    <source>
        <dbReference type="ARBA" id="ARBA00048679"/>
    </source>
</evidence>
<comment type="catalytic activity">
    <reaction evidence="21">
        <text>L-seryl-[protein] + ATP = O-phospho-L-seryl-[protein] + ADP + H(+)</text>
        <dbReference type="Rhea" id="RHEA:17989"/>
        <dbReference type="Rhea" id="RHEA-COMP:9863"/>
        <dbReference type="Rhea" id="RHEA-COMP:11604"/>
        <dbReference type="ChEBI" id="CHEBI:15378"/>
        <dbReference type="ChEBI" id="CHEBI:29999"/>
        <dbReference type="ChEBI" id="CHEBI:30616"/>
        <dbReference type="ChEBI" id="CHEBI:83421"/>
        <dbReference type="ChEBI" id="CHEBI:456216"/>
        <dbReference type="EC" id="2.7.11.1"/>
    </reaction>
</comment>
<feature type="binding site" evidence="25">
    <location>
        <position position="752"/>
    </location>
    <ligand>
        <name>ATP</name>
        <dbReference type="ChEBI" id="CHEBI:30616"/>
    </ligand>
</feature>
<evidence type="ECO:0000256" key="19">
    <source>
        <dbReference type="ARBA" id="ARBA00023180"/>
    </source>
</evidence>
<dbReference type="InterPro" id="IPR008271">
    <property type="entry name" value="Ser/Thr_kinase_AS"/>
</dbReference>
<dbReference type="STRING" id="4565.A0A3B6I0E6"/>
<evidence type="ECO:0000256" key="3">
    <source>
        <dbReference type="ARBA" id="ARBA00008684"/>
    </source>
</evidence>
<dbReference type="GO" id="GO:0005886">
    <property type="term" value="C:plasma membrane"/>
    <property type="evidence" value="ECO:0007669"/>
    <property type="project" value="UniProtKB-SubCell"/>
</dbReference>
<dbReference type="SUPFAM" id="SSF56112">
    <property type="entry name" value="Protein kinase-like (PK-like)"/>
    <property type="match status" value="1"/>
</dbReference>
<feature type="region of interest" description="Disordered" evidence="26">
    <location>
        <begin position="1035"/>
        <end position="1057"/>
    </location>
</feature>
<dbReference type="InterPro" id="IPR055414">
    <property type="entry name" value="LRR_R13L4/SHOC2-like"/>
</dbReference>
<dbReference type="Gramene" id="TraesCLE_scaffold_002244_01G000300.1">
    <property type="protein sequence ID" value="TraesCLE_scaffold_002244_01G000300.1"/>
    <property type="gene ID" value="TraesCLE_scaffold_002244_01G000300"/>
</dbReference>
<dbReference type="PROSITE" id="PS00107">
    <property type="entry name" value="PROTEIN_KINASE_ATP"/>
    <property type="match status" value="1"/>
</dbReference>
<evidence type="ECO:0000256" key="9">
    <source>
        <dbReference type="ARBA" id="ARBA00022679"/>
    </source>
</evidence>
<evidence type="ECO:0000256" key="28">
    <source>
        <dbReference type="SAM" id="SignalP"/>
    </source>
</evidence>
<evidence type="ECO:0000256" key="7">
    <source>
        <dbReference type="ARBA" id="ARBA00022553"/>
    </source>
</evidence>
<keyword evidence="10 27" id="KW-0812">Transmembrane</keyword>
<evidence type="ECO:0000256" key="15">
    <source>
        <dbReference type="ARBA" id="ARBA00022840"/>
    </source>
</evidence>
<evidence type="ECO:0000256" key="18">
    <source>
        <dbReference type="ARBA" id="ARBA00023170"/>
    </source>
</evidence>
<evidence type="ECO:0000256" key="14">
    <source>
        <dbReference type="ARBA" id="ARBA00022777"/>
    </source>
</evidence>
<dbReference type="Gramene" id="TraesCAD_scaffold_009435_01G000200.1">
    <property type="protein sequence ID" value="TraesCAD_scaffold_009435_01G000200.1"/>
    <property type="gene ID" value="TraesCAD_scaffold_009435_01G000200"/>
</dbReference>
<dbReference type="PROSITE" id="PS50011">
    <property type="entry name" value="PROTEIN_KINASE_DOM"/>
    <property type="match status" value="1"/>
</dbReference>
<dbReference type="EC" id="2.7.11.1" evidence="4"/>
<dbReference type="SMART" id="SM00369">
    <property type="entry name" value="LRR_TYP"/>
    <property type="match status" value="8"/>
</dbReference>
<dbReference type="GO" id="GO:0009791">
    <property type="term" value="P:post-embryonic development"/>
    <property type="evidence" value="ECO:0007669"/>
    <property type="project" value="UniProtKB-ARBA"/>
</dbReference>
<dbReference type="InterPro" id="IPR025875">
    <property type="entry name" value="Leu-rich_rpt_4"/>
</dbReference>
<keyword evidence="31" id="KW-1185">Reference proteome</keyword>
<evidence type="ECO:0000256" key="26">
    <source>
        <dbReference type="SAM" id="MobiDB-lite"/>
    </source>
</evidence>
<dbReference type="PROSITE" id="PS00108">
    <property type="entry name" value="PROTEIN_KINASE_ST"/>
    <property type="match status" value="1"/>
</dbReference>
<dbReference type="GO" id="GO:0005789">
    <property type="term" value="C:endoplasmic reticulum membrane"/>
    <property type="evidence" value="ECO:0007669"/>
    <property type="project" value="UniProtKB-SubCell"/>
</dbReference>
<evidence type="ECO:0000256" key="16">
    <source>
        <dbReference type="ARBA" id="ARBA00022989"/>
    </source>
</evidence>
<feature type="signal peptide" evidence="28">
    <location>
        <begin position="1"/>
        <end position="18"/>
    </location>
</feature>
<comment type="function">
    <text evidence="22">Receptor kinase that detects X.oryzae pv. oryzae protein Ax21 to promote innate immunity. Following X.oryzae pv. oryzae protein Ax21 detection, undergoes cleavage, releasing the processed protein kinase Xa21 chain.</text>
</comment>
<reference evidence="30" key="1">
    <citation type="submission" date="2018-08" db="EMBL/GenBank/DDBJ databases">
        <authorList>
            <person name="Rossello M."/>
        </authorList>
    </citation>
    <scope>NUCLEOTIDE SEQUENCE [LARGE SCALE GENOMIC DNA]</scope>
    <source>
        <strain evidence="30">cv. Chinese Spring</strain>
    </source>
</reference>
<dbReference type="AlphaFoldDB" id="A0A3B6I0E6"/>
<dbReference type="InterPro" id="IPR011009">
    <property type="entry name" value="Kinase-like_dom_sf"/>
</dbReference>
<evidence type="ECO:0000256" key="4">
    <source>
        <dbReference type="ARBA" id="ARBA00012513"/>
    </source>
</evidence>
<keyword evidence="14" id="KW-0418">Kinase</keyword>
<protein>
    <recommendedName>
        <fullName evidence="24">Receptor kinase-like protein Xa21</fullName>
        <ecNumber evidence="4">2.7.11.1</ecNumber>
    </recommendedName>
</protein>
<dbReference type="SMR" id="A0A3B6I0E6"/>
<evidence type="ECO:0000256" key="24">
    <source>
        <dbReference type="ARBA" id="ARBA00072040"/>
    </source>
</evidence>
<keyword evidence="6" id="KW-0723">Serine/threonine-protein kinase</keyword>
<dbReference type="Pfam" id="PF08263">
    <property type="entry name" value="LRRNT_2"/>
    <property type="match status" value="1"/>
</dbReference>
<dbReference type="Gene3D" id="1.10.510.10">
    <property type="entry name" value="Transferase(Phosphotransferase) domain 1"/>
    <property type="match status" value="1"/>
</dbReference>
<dbReference type="Gramene" id="TraesROB_scaffold_013920_01G000200.1">
    <property type="protein sequence ID" value="TraesROB_scaffold_013920_01G000200.1"/>
    <property type="gene ID" value="TraesROB_scaffold_013920_01G000200"/>
</dbReference>
<evidence type="ECO:0000256" key="25">
    <source>
        <dbReference type="PROSITE-ProRule" id="PRU10141"/>
    </source>
</evidence>
<dbReference type="SMART" id="SM00220">
    <property type="entry name" value="S_TKc"/>
    <property type="match status" value="1"/>
</dbReference>
<comment type="catalytic activity">
    <reaction evidence="20">
        <text>L-threonyl-[protein] + ATP = O-phospho-L-threonyl-[protein] + ADP + H(+)</text>
        <dbReference type="Rhea" id="RHEA:46608"/>
        <dbReference type="Rhea" id="RHEA-COMP:11060"/>
        <dbReference type="Rhea" id="RHEA-COMP:11605"/>
        <dbReference type="ChEBI" id="CHEBI:15378"/>
        <dbReference type="ChEBI" id="CHEBI:30013"/>
        <dbReference type="ChEBI" id="CHEBI:30616"/>
        <dbReference type="ChEBI" id="CHEBI:61977"/>
        <dbReference type="ChEBI" id="CHEBI:456216"/>
        <dbReference type="EC" id="2.7.11.1"/>
    </reaction>
</comment>
<dbReference type="Gramene" id="TraesCS4A02G379800.1">
    <property type="protein sequence ID" value="TraesCS4A02G379800.1"/>
    <property type="gene ID" value="TraesCS4A02G379800"/>
</dbReference>
<dbReference type="OrthoDB" id="676979at2759"/>
<evidence type="ECO:0000256" key="13">
    <source>
        <dbReference type="ARBA" id="ARBA00022741"/>
    </source>
</evidence>
<dbReference type="InterPro" id="IPR001611">
    <property type="entry name" value="Leu-rich_rpt"/>
</dbReference>
<dbReference type="OMA" id="ANDIKGW"/>
<dbReference type="GO" id="GO:0004674">
    <property type="term" value="F:protein serine/threonine kinase activity"/>
    <property type="evidence" value="ECO:0007669"/>
    <property type="project" value="UniProtKB-KW"/>
</dbReference>
<dbReference type="FunFam" id="1.10.510.10:FF:000358">
    <property type="entry name" value="Putative leucine-rich repeat receptor-like serine/threonine-protein kinase"/>
    <property type="match status" value="1"/>
</dbReference>
<evidence type="ECO:0000259" key="29">
    <source>
        <dbReference type="PROSITE" id="PS50011"/>
    </source>
</evidence>
<evidence type="ECO:0000256" key="10">
    <source>
        <dbReference type="ARBA" id="ARBA00022692"/>
    </source>
</evidence>
<dbReference type="Pfam" id="PF12799">
    <property type="entry name" value="LRR_4"/>
    <property type="match status" value="1"/>
</dbReference>
<dbReference type="PROSITE" id="PS51450">
    <property type="entry name" value="LRR"/>
    <property type="match status" value="1"/>
</dbReference>
<dbReference type="Gramene" id="TraesCS4A03G0942800.1">
    <property type="protein sequence ID" value="TraesCS4A03G0942800.1.CDS"/>
    <property type="gene ID" value="TraesCS4A03G0942800"/>
</dbReference>
<sequence>MSLLCSLVAVLLIGAVSATGDEAALLAFKAQLSHGCSLASWNSSASFCSWEGVTCSHRTPARVVALRLNGTGLAGALSPAIGNLTFLRTLDLSSNSLHGDIPASLGRLRRLQTLYLSHNSFSGTLPANLSSCVSITEMRLNNNTLGGRIPAELGEKLTYLEFMSLRKNRFTGPIPASLANLSHLQSLELSYNQLIGSIPPGFGSCHNIIYFNVAENLLTGMLPPSLYNLSSMVVFSVGGNMLYGSIPQDIGSKFPKLQGLGFGTNYFTGTIPSSISNISSLILLSINANRISGYVPPTLGKLGALQQLYLGDNKLEANDIKGWEFISSLTNCSQLRVLALGINSFRGQLPGSIVNLSTTLQQLYLSDSRISGSIPADIGNLVGLSVLLIANTSISGVIPESIGKLENLIDLGLYNNSLSGLIPSSLGNLSRLNRLYAHCGNLEGLIPASLGELKNLFALDLSMNYRLNGSMPREIFKLPGLSWKLDLSYNSLSGPIPDEVGSLANLNNLILLGNQLSGKIPDTIQNCIVLERLLLNNNSFEGSIPQSLKNIKGLSILNLAMNKFSGSIPEALGSIGNLQKLYLAHNNLSGSIPSVLQNLTSLYELDMSYNNLQGEVPHEGVFRNITYLAIAGNVNLCGGTPQLHLATCPTSQLSKNKKKMPRPLIISLATAGAILISLSIIVLVRILCKNLNPSQKTIAQNSVDDDRYKRITYNALLRGTNEFSEVNLLGRGSYGAVYKCILDTEERTLAVKVFNLGQSKYSKSFEAECDVMRRIRHRCLTKIITSCSSVNSQGQEFKALVFEFMPNGNLDDWLHPKSQEPTANNTLSLSQRLDIVVDIVDAVEYLHNYCQPLVIHCDIKPSNILLSEDMSARVGDFGISRILHENTNEGMQTSYSSTGIQGSIGYVAPEYGEGYAVSTAGDIYSLGILLLEMFTGRSPTEGTFRDSVDLHKFVEDALPDRTLEIADPTMWLHSGEHDNTTSIRIQELLASVLRLGISCSKQHPRDRALTRDATADMHAIRDAYLKFIGGMEQSEKPHLEKSRTALHKQASTRHNPA</sequence>
<keyword evidence="15 25" id="KW-0067">ATP-binding</keyword>
<proteinExistence type="inferred from homology"/>
<dbReference type="InterPro" id="IPR003591">
    <property type="entry name" value="Leu-rich_rpt_typical-subtyp"/>
</dbReference>
<keyword evidence="9" id="KW-0808">Transferase</keyword>
<accession>A0A3B6I0E6</accession>
<dbReference type="SUPFAM" id="SSF52058">
    <property type="entry name" value="L domain-like"/>
    <property type="match status" value="2"/>
</dbReference>
<keyword evidence="12" id="KW-0677">Repeat</keyword>
<keyword evidence="8" id="KW-0433">Leucine-rich repeat</keyword>
<dbReference type="InterPro" id="IPR013210">
    <property type="entry name" value="LRR_N_plant-typ"/>
</dbReference>
<evidence type="ECO:0000256" key="22">
    <source>
        <dbReference type="ARBA" id="ARBA00054320"/>
    </source>
</evidence>
<evidence type="ECO:0000256" key="20">
    <source>
        <dbReference type="ARBA" id="ARBA00047899"/>
    </source>
</evidence>
<keyword evidence="19" id="KW-0325">Glycoprotein</keyword>
<organism evidence="30">
    <name type="scientific">Triticum aestivum</name>
    <name type="common">Wheat</name>
    <dbReference type="NCBI Taxonomy" id="4565"/>
    <lineage>
        <taxon>Eukaryota</taxon>
        <taxon>Viridiplantae</taxon>
        <taxon>Streptophyta</taxon>
        <taxon>Embryophyta</taxon>
        <taxon>Tracheophyta</taxon>
        <taxon>Spermatophyta</taxon>
        <taxon>Magnoliopsida</taxon>
        <taxon>Liliopsida</taxon>
        <taxon>Poales</taxon>
        <taxon>Poaceae</taxon>
        <taxon>BOP clade</taxon>
        <taxon>Pooideae</taxon>
        <taxon>Triticodae</taxon>
        <taxon>Triticeae</taxon>
        <taxon>Triticinae</taxon>
        <taxon>Triticum</taxon>
    </lineage>
</organism>